<evidence type="ECO:0000313" key="1">
    <source>
        <dbReference type="EMBL" id="CAG6737810.1"/>
    </source>
</evidence>
<sequence length="141" mass="15710">MSSKTQILDPIFTTLDNIVMGPCLICVIHLDNILNGIKLTQFKLTTSRADSFCYLRNGSIFKIRNISFAVNSDNLMLIGQKSVQQESFFGHPYIDSAHLGIFIISLAEDLTSISATEILQKGVAFPYKDKLVVFPLIHTSK</sequence>
<proteinExistence type="predicted"/>
<dbReference type="EMBL" id="HBUF01404827">
    <property type="protein sequence ID" value="CAG6737810.1"/>
    <property type="molecule type" value="Transcribed_RNA"/>
</dbReference>
<name>A0A8D8YYX9_9HEMI</name>
<organism evidence="1">
    <name type="scientific">Cacopsylla melanoneura</name>
    <dbReference type="NCBI Taxonomy" id="428564"/>
    <lineage>
        <taxon>Eukaryota</taxon>
        <taxon>Metazoa</taxon>
        <taxon>Ecdysozoa</taxon>
        <taxon>Arthropoda</taxon>
        <taxon>Hexapoda</taxon>
        <taxon>Insecta</taxon>
        <taxon>Pterygota</taxon>
        <taxon>Neoptera</taxon>
        <taxon>Paraneoptera</taxon>
        <taxon>Hemiptera</taxon>
        <taxon>Sternorrhyncha</taxon>
        <taxon>Psylloidea</taxon>
        <taxon>Psyllidae</taxon>
        <taxon>Psyllinae</taxon>
        <taxon>Cacopsylla</taxon>
    </lineage>
</organism>
<accession>A0A8D8YYX9</accession>
<dbReference type="AlphaFoldDB" id="A0A8D8YYX9"/>
<protein>
    <submittedName>
        <fullName evidence="1">Uncharacterized protein</fullName>
    </submittedName>
</protein>
<reference evidence="1" key="1">
    <citation type="submission" date="2021-05" db="EMBL/GenBank/DDBJ databases">
        <authorList>
            <person name="Alioto T."/>
            <person name="Alioto T."/>
            <person name="Gomez Garrido J."/>
        </authorList>
    </citation>
    <scope>NUCLEOTIDE SEQUENCE</scope>
</reference>